<dbReference type="Proteomes" id="UP000070444">
    <property type="component" value="Unassembled WGS sequence"/>
</dbReference>
<evidence type="ECO:0000256" key="6">
    <source>
        <dbReference type="RuleBase" id="RU000461"/>
    </source>
</evidence>
<organism evidence="7 8">
    <name type="scientific">Conidiobolus coronatus (strain ATCC 28846 / CBS 209.66 / NRRL 28638)</name>
    <name type="common">Delacroixia coronata</name>
    <dbReference type="NCBI Taxonomy" id="796925"/>
    <lineage>
        <taxon>Eukaryota</taxon>
        <taxon>Fungi</taxon>
        <taxon>Fungi incertae sedis</taxon>
        <taxon>Zoopagomycota</taxon>
        <taxon>Entomophthoromycotina</taxon>
        <taxon>Entomophthoromycetes</taxon>
        <taxon>Entomophthorales</taxon>
        <taxon>Ancylistaceae</taxon>
        <taxon>Conidiobolus</taxon>
    </lineage>
</organism>
<dbReference type="STRING" id="796925.A0A137PH14"/>
<dbReference type="GO" id="GO:0016705">
    <property type="term" value="F:oxidoreductase activity, acting on paired donors, with incorporation or reduction of molecular oxygen"/>
    <property type="evidence" value="ECO:0007669"/>
    <property type="project" value="InterPro"/>
</dbReference>
<dbReference type="PROSITE" id="PS00086">
    <property type="entry name" value="CYTOCHROME_P450"/>
    <property type="match status" value="1"/>
</dbReference>
<keyword evidence="8" id="KW-1185">Reference proteome</keyword>
<dbReference type="EMBL" id="KQ964425">
    <property type="protein sequence ID" value="KXN74270.1"/>
    <property type="molecule type" value="Genomic_DNA"/>
</dbReference>
<keyword evidence="6" id="KW-0503">Monooxygenase</keyword>
<gene>
    <name evidence="7" type="ORF">CONCODRAFT_2645</name>
</gene>
<keyword evidence="4 5" id="KW-0408">Iron</keyword>
<sequence>PQISLHVVDNTIAAINEYLNIDRTQVDVYELFHKSIGDAISDLVIGRCFNSLKKPNFPAYKISSYIADSWGFKFTFPFLRFLKSKYHPIINQYILEELKERRAGKYRKDILQTLVDAKDTETNSTFTDQEIIEEASILIFAGMETTAVALIWTFYLLGKNPQAYEKLVDELVTAFPDKNTKISYDVCKDLPYLTAVIHESLRVKSPAGVVLPRVVPEGGATICGHFLPEGTVLGSSCVGIHFSEINCHKAESFIPERWLSPEAEKLKDMFFTFGLGPRGCVGKNLAWLEMYISLANVIRQFDFSMPEGAELTEHDLFALKGKEQKLLLNATLRAN</sequence>
<dbReference type="OrthoDB" id="1470350at2759"/>
<dbReference type="InterPro" id="IPR036396">
    <property type="entry name" value="Cyt_P450_sf"/>
</dbReference>
<protein>
    <submittedName>
        <fullName evidence="7">Cytochrome P450</fullName>
    </submittedName>
</protein>
<feature type="binding site" description="axial binding residue" evidence="5">
    <location>
        <position position="280"/>
    </location>
    <ligand>
        <name>heme</name>
        <dbReference type="ChEBI" id="CHEBI:30413"/>
    </ligand>
    <ligandPart>
        <name>Fe</name>
        <dbReference type="ChEBI" id="CHEBI:18248"/>
    </ligandPart>
</feature>
<dbReference type="GO" id="GO:0004497">
    <property type="term" value="F:monooxygenase activity"/>
    <property type="evidence" value="ECO:0007669"/>
    <property type="project" value="UniProtKB-KW"/>
</dbReference>
<evidence type="ECO:0000256" key="2">
    <source>
        <dbReference type="ARBA" id="ARBA00010617"/>
    </source>
</evidence>
<evidence type="ECO:0000313" key="7">
    <source>
        <dbReference type="EMBL" id="KXN74270.1"/>
    </source>
</evidence>
<dbReference type="OMA" id="FSEINCH"/>
<comment type="cofactor">
    <cofactor evidence="1 5">
        <name>heme</name>
        <dbReference type="ChEBI" id="CHEBI:30413"/>
    </cofactor>
</comment>
<keyword evidence="5 6" id="KW-0349">Heme</keyword>
<name>A0A137PH14_CONC2</name>
<dbReference type="Pfam" id="PF00067">
    <property type="entry name" value="p450"/>
    <property type="match status" value="1"/>
</dbReference>
<proteinExistence type="inferred from homology"/>
<evidence type="ECO:0000256" key="3">
    <source>
        <dbReference type="ARBA" id="ARBA00022723"/>
    </source>
</evidence>
<feature type="non-terminal residue" evidence="7">
    <location>
        <position position="1"/>
    </location>
</feature>
<evidence type="ECO:0000256" key="5">
    <source>
        <dbReference type="PIRSR" id="PIRSR602401-1"/>
    </source>
</evidence>
<dbReference type="PRINTS" id="PR00385">
    <property type="entry name" value="P450"/>
</dbReference>
<dbReference type="InterPro" id="IPR002401">
    <property type="entry name" value="Cyt_P450_E_grp-I"/>
</dbReference>
<dbReference type="InterPro" id="IPR001128">
    <property type="entry name" value="Cyt_P450"/>
</dbReference>
<accession>A0A137PH14</accession>
<dbReference type="GO" id="GO:0020037">
    <property type="term" value="F:heme binding"/>
    <property type="evidence" value="ECO:0007669"/>
    <property type="project" value="InterPro"/>
</dbReference>
<comment type="similarity">
    <text evidence="2 6">Belongs to the cytochrome P450 family.</text>
</comment>
<dbReference type="PRINTS" id="PR00463">
    <property type="entry name" value="EP450I"/>
</dbReference>
<dbReference type="GO" id="GO:0005506">
    <property type="term" value="F:iron ion binding"/>
    <property type="evidence" value="ECO:0007669"/>
    <property type="project" value="InterPro"/>
</dbReference>
<evidence type="ECO:0000256" key="1">
    <source>
        <dbReference type="ARBA" id="ARBA00001971"/>
    </source>
</evidence>
<keyword evidence="3 5" id="KW-0479">Metal-binding</keyword>
<dbReference type="SUPFAM" id="SSF48264">
    <property type="entry name" value="Cytochrome P450"/>
    <property type="match status" value="1"/>
</dbReference>
<reference evidence="7 8" key="1">
    <citation type="journal article" date="2015" name="Genome Biol. Evol.">
        <title>Phylogenomic analyses indicate that early fungi evolved digesting cell walls of algal ancestors of land plants.</title>
        <authorList>
            <person name="Chang Y."/>
            <person name="Wang S."/>
            <person name="Sekimoto S."/>
            <person name="Aerts A.L."/>
            <person name="Choi C."/>
            <person name="Clum A."/>
            <person name="LaButti K.M."/>
            <person name="Lindquist E.A."/>
            <person name="Yee Ngan C."/>
            <person name="Ohm R.A."/>
            <person name="Salamov A.A."/>
            <person name="Grigoriev I.V."/>
            <person name="Spatafora J.W."/>
            <person name="Berbee M.L."/>
        </authorList>
    </citation>
    <scope>NUCLEOTIDE SEQUENCE [LARGE SCALE GENOMIC DNA]</scope>
    <source>
        <strain evidence="7 8">NRRL 28638</strain>
    </source>
</reference>
<dbReference type="PANTHER" id="PTHR24305:SF166">
    <property type="entry name" value="CYTOCHROME P450 12A4, MITOCHONDRIAL-RELATED"/>
    <property type="match status" value="1"/>
</dbReference>
<evidence type="ECO:0000313" key="8">
    <source>
        <dbReference type="Proteomes" id="UP000070444"/>
    </source>
</evidence>
<dbReference type="PANTHER" id="PTHR24305">
    <property type="entry name" value="CYTOCHROME P450"/>
    <property type="match status" value="1"/>
</dbReference>
<dbReference type="Gene3D" id="1.10.630.10">
    <property type="entry name" value="Cytochrome P450"/>
    <property type="match status" value="1"/>
</dbReference>
<evidence type="ECO:0000256" key="4">
    <source>
        <dbReference type="ARBA" id="ARBA00023004"/>
    </source>
</evidence>
<dbReference type="AlphaFoldDB" id="A0A137PH14"/>
<keyword evidence="6" id="KW-0560">Oxidoreductase</keyword>
<dbReference type="InterPro" id="IPR017972">
    <property type="entry name" value="Cyt_P450_CS"/>
</dbReference>
<dbReference type="InterPro" id="IPR050121">
    <property type="entry name" value="Cytochrome_P450_monoxygenase"/>
</dbReference>